<proteinExistence type="predicted"/>
<dbReference type="GO" id="GO:0008233">
    <property type="term" value="F:peptidase activity"/>
    <property type="evidence" value="ECO:0007669"/>
    <property type="project" value="UniProtKB-KW"/>
</dbReference>
<organism evidence="6">
    <name type="scientific">viral metagenome</name>
    <dbReference type="NCBI Taxonomy" id="1070528"/>
    <lineage>
        <taxon>unclassified sequences</taxon>
        <taxon>metagenomes</taxon>
        <taxon>organismal metagenomes</taxon>
    </lineage>
</organism>
<gene>
    <name evidence="7" type="ORF">MM415A00356_0028</name>
    <name evidence="6" type="ORF">MM415B00404_0027</name>
</gene>
<dbReference type="GO" id="GO:0006508">
    <property type="term" value="P:proteolysis"/>
    <property type="evidence" value="ECO:0007669"/>
    <property type="project" value="UniProtKB-KW"/>
</dbReference>
<feature type="domain" description="Prohead serine protease" evidence="5">
    <location>
        <begin position="44"/>
        <end position="170"/>
    </location>
</feature>
<evidence type="ECO:0000313" key="6">
    <source>
        <dbReference type="EMBL" id="QJA65325.1"/>
    </source>
</evidence>
<dbReference type="InterPro" id="IPR054613">
    <property type="entry name" value="Peptidase_S78_dom"/>
</dbReference>
<keyword evidence="2 6" id="KW-0645">Protease</keyword>
<dbReference type="Pfam" id="PF04586">
    <property type="entry name" value="Peptidase_S78"/>
    <property type="match status" value="1"/>
</dbReference>
<keyword evidence="1" id="KW-1188">Viral release from host cell</keyword>
<evidence type="ECO:0000313" key="7">
    <source>
        <dbReference type="EMBL" id="QJA82879.1"/>
    </source>
</evidence>
<dbReference type="AlphaFoldDB" id="A0A6M3J7X8"/>
<evidence type="ECO:0000256" key="1">
    <source>
        <dbReference type="ARBA" id="ARBA00022612"/>
    </source>
</evidence>
<dbReference type="EMBL" id="MT141536">
    <property type="protein sequence ID" value="QJA65325.1"/>
    <property type="molecule type" value="Genomic_DNA"/>
</dbReference>
<accession>A0A6M3J7X8</accession>
<evidence type="ECO:0000259" key="5">
    <source>
        <dbReference type="Pfam" id="PF04586"/>
    </source>
</evidence>
<name>A0A6M3J7X8_9ZZZZ</name>
<dbReference type="EMBL" id="MT142498">
    <property type="protein sequence ID" value="QJA82879.1"/>
    <property type="molecule type" value="Genomic_DNA"/>
</dbReference>
<reference evidence="6" key="1">
    <citation type="submission" date="2020-03" db="EMBL/GenBank/DDBJ databases">
        <title>The deep terrestrial virosphere.</title>
        <authorList>
            <person name="Holmfeldt K."/>
            <person name="Nilsson E."/>
            <person name="Simone D."/>
            <person name="Lopez-Fernandez M."/>
            <person name="Wu X."/>
            <person name="de Brujin I."/>
            <person name="Lundin D."/>
            <person name="Andersson A."/>
            <person name="Bertilsson S."/>
            <person name="Dopson M."/>
        </authorList>
    </citation>
    <scope>NUCLEOTIDE SEQUENCE</scope>
    <source>
        <strain evidence="7">MM415A00356</strain>
        <strain evidence="6">MM415B00404</strain>
    </source>
</reference>
<feature type="region of interest" description="Disordered" evidence="4">
    <location>
        <begin position="490"/>
        <end position="517"/>
    </location>
</feature>
<evidence type="ECO:0000256" key="3">
    <source>
        <dbReference type="ARBA" id="ARBA00022801"/>
    </source>
</evidence>
<keyword evidence="3" id="KW-0378">Hydrolase</keyword>
<evidence type="ECO:0000256" key="4">
    <source>
        <dbReference type="SAM" id="MobiDB-lite"/>
    </source>
</evidence>
<evidence type="ECO:0000256" key="2">
    <source>
        <dbReference type="ARBA" id="ARBA00022670"/>
    </source>
</evidence>
<sequence>MPNETVTQEKTIYKTFRAEIKEIDAQAGIINMVIPMSTGAEDRDEEVIEPAAFKKWLKEFMKRPILLSSHMYGDLRKQIGEFKGLKVTDEGLMAQGLEYYIGRGNDEADWGFYLASRGMAAFSVGFIPKKWEPIDEEKDEGFFGGNRRYTEVELLEVSQVVVPSNREAIQGMRGKAQGDPVAVALLDEVDKGLADGTVTKPEETEDYIRIPVKEEEGKHDDHRIRTITVSDEKGIKALYCGECKVIVTYLFSKDDEYGWTMASAQEWVDDHAKSYELVDVTAEGDTEPQFAIHALLPGLAETKGAIPYKKTPLDETGEWDAGKEIRAAEVDDLKIMCTWVGDDPEVKGSYKLPHHRAGGDHTCVWRAVAACAAVLMGARGGADIPEGDVAAVKAHIAKHYADFDKGDPPWAKAVTQEQLQDEIDYVHKGIMHVGMNEDTEIVALDMASEIIMRATGSDIPDDILTKVGAVLNAKNKDRLNQIKRLAQEVLDSAGTDEEDGKKVEPTRPNPAEQARQRAQDVAEVASLVVAQLKGKRIPK</sequence>
<protein>
    <submittedName>
        <fullName evidence="6">Putative prohead protease</fullName>
    </submittedName>
</protein>